<evidence type="ECO:0000313" key="4">
    <source>
        <dbReference type="Proteomes" id="UP001174677"/>
    </source>
</evidence>
<dbReference type="InterPro" id="IPR007853">
    <property type="entry name" value="Znf_DNL-typ"/>
</dbReference>
<keyword evidence="1" id="KW-0863">Zinc-finger</keyword>
<dbReference type="InterPro" id="IPR024158">
    <property type="entry name" value="Mt_import_TIM15"/>
</dbReference>
<dbReference type="EMBL" id="JARPOI010000017">
    <property type="protein sequence ID" value="KAJ9140660.1"/>
    <property type="molecule type" value="Genomic_DNA"/>
</dbReference>
<proteinExistence type="predicted"/>
<evidence type="ECO:0000259" key="2">
    <source>
        <dbReference type="PROSITE" id="PS51501"/>
    </source>
</evidence>
<dbReference type="PANTHER" id="PTHR20922">
    <property type="entry name" value="DNL-TYPE ZINC FINGER PROTEIN"/>
    <property type="match status" value="1"/>
</dbReference>
<gene>
    <name evidence="3" type="ORF">P3X46_031279</name>
</gene>
<keyword evidence="1" id="KW-0479">Metal-binding</keyword>
<dbReference type="Proteomes" id="UP001174677">
    <property type="component" value="Chromosome 17"/>
</dbReference>
<evidence type="ECO:0000256" key="1">
    <source>
        <dbReference type="PROSITE-ProRule" id="PRU00834"/>
    </source>
</evidence>
<dbReference type="PANTHER" id="PTHR20922:SF19">
    <property type="entry name" value="F24J5.3"/>
    <property type="match status" value="1"/>
</dbReference>
<evidence type="ECO:0000313" key="3">
    <source>
        <dbReference type="EMBL" id="KAJ9140660.1"/>
    </source>
</evidence>
<organism evidence="3 4">
    <name type="scientific">Hevea brasiliensis</name>
    <name type="common">Para rubber tree</name>
    <name type="synonym">Siphonia brasiliensis</name>
    <dbReference type="NCBI Taxonomy" id="3981"/>
    <lineage>
        <taxon>Eukaryota</taxon>
        <taxon>Viridiplantae</taxon>
        <taxon>Streptophyta</taxon>
        <taxon>Embryophyta</taxon>
        <taxon>Tracheophyta</taxon>
        <taxon>Spermatophyta</taxon>
        <taxon>Magnoliopsida</taxon>
        <taxon>eudicotyledons</taxon>
        <taxon>Gunneridae</taxon>
        <taxon>Pentapetalae</taxon>
        <taxon>rosids</taxon>
        <taxon>fabids</taxon>
        <taxon>Malpighiales</taxon>
        <taxon>Euphorbiaceae</taxon>
        <taxon>Crotonoideae</taxon>
        <taxon>Micrandreae</taxon>
        <taxon>Hevea</taxon>
    </lineage>
</organism>
<accession>A0ABQ9KLC1</accession>
<reference evidence="3" key="1">
    <citation type="journal article" date="2023" name="Plant Biotechnol. J.">
        <title>Chromosome-level wild Hevea brasiliensis genome provides new tools for genomic-assisted breeding and valuable loci to elevate rubber yield.</title>
        <authorList>
            <person name="Cheng H."/>
            <person name="Song X."/>
            <person name="Hu Y."/>
            <person name="Wu T."/>
            <person name="Yang Q."/>
            <person name="An Z."/>
            <person name="Feng S."/>
            <person name="Deng Z."/>
            <person name="Wu W."/>
            <person name="Zeng X."/>
            <person name="Tu M."/>
            <person name="Wang X."/>
            <person name="Huang H."/>
        </authorList>
    </citation>
    <scope>NUCLEOTIDE SEQUENCE</scope>
    <source>
        <strain evidence="3">MT/VB/25A 57/8</strain>
    </source>
</reference>
<dbReference type="PROSITE" id="PS51501">
    <property type="entry name" value="ZF_DNL"/>
    <property type="match status" value="1"/>
</dbReference>
<comment type="caution">
    <text evidence="3">The sequence shown here is derived from an EMBL/GenBank/DDBJ whole genome shotgun (WGS) entry which is preliminary data.</text>
</comment>
<protein>
    <recommendedName>
        <fullName evidence="2">DNL-type domain-containing protein</fullName>
    </recommendedName>
</protein>
<sequence>MAAFTNCSFSSATSLSNPTFNIKPHQPINSLSCTNFFKPISSSNSYPSFSLPRQKTSRSKLALSKRAYRLVEVAALVDDNSETYPEAEPSYSNTDATIDIELPRRSLLVQFTCNECGERTQRLINRLAYERGLVYVQCAGCERYHKLADNLGLVIEYNLLEDITAESSADQV</sequence>
<name>A0ABQ9KLC1_HEVBR</name>
<keyword evidence="4" id="KW-1185">Reference proteome</keyword>
<feature type="domain" description="DNL-type" evidence="2">
    <location>
        <begin position="102"/>
        <end position="172"/>
    </location>
</feature>
<dbReference type="Pfam" id="PF05180">
    <property type="entry name" value="zf-DNL"/>
    <property type="match status" value="1"/>
</dbReference>
<keyword evidence="1" id="KW-0862">Zinc</keyword>